<dbReference type="AlphaFoldDB" id="A0A812RXG4"/>
<proteinExistence type="predicted"/>
<evidence type="ECO:0000256" key="1">
    <source>
        <dbReference type="SAM" id="Phobius"/>
    </source>
</evidence>
<comment type="caution">
    <text evidence="2">The sequence shown here is derived from an EMBL/GenBank/DDBJ whole genome shotgun (WGS) entry which is preliminary data.</text>
</comment>
<keyword evidence="1" id="KW-0472">Membrane</keyword>
<keyword evidence="3" id="KW-1185">Reference proteome</keyword>
<feature type="transmembrane region" description="Helical" evidence="1">
    <location>
        <begin position="51"/>
        <end position="69"/>
    </location>
</feature>
<sequence>VVHEVLSYKDVYYNPLSWRFLLMVCIEPCWLHIVGMIPIELMAYHGWSQSAVTMLILIQPMFLVFLGVVPRLCLRLGYTTMMAVCLVYLYSVLILLNLTIAVSDSAALAMLLAFTVIGGFMPLKEYVDSRFSTPDEIARFKSVQWIIGYVLGMGIGPVYAALFDASATTYLSRTAPNFLACTCMIIQCLHVRFIMYPYMRVTLNLMDELEGKQKKLYQTVKVSDSLDKEAWQSANLEKHLGKSFEEAKGPFPSIEAFREFCKKESGGTNAETKVFIAKLEAALAAAPEKEEKETKKAQ</sequence>
<dbReference type="EMBL" id="CAJNDS010002377">
    <property type="protein sequence ID" value="CAE7455259.1"/>
    <property type="molecule type" value="Genomic_DNA"/>
</dbReference>
<accession>A0A812RXG4</accession>
<feature type="non-terminal residue" evidence="2">
    <location>
        <position position="298"/>
    </location>
</feature>
<name>A0A812RXG4_9DINO</name>
<evidence type="ECO:0008006" key="4">
    <source>
        <dbReference type="Google" id="ProtNLM"/>
    </source>
</evidence>
<feature type="transmembrane region" description="Helical" evidence="1">
    <location>
        <begin position="175"/>
        <end position="195"/>
    </location>
</feature>
<protein>
    <recommendedName>
        <fullName evidence="4">MFS transporter</fullName>
    </recommendedName>
</protein>
<dbReference type="Proteomes" id="UP000604046">
    <property type="component" value="Unassembled WGS sequence"/>
</dbReference>
<feature type="transmembrane region" description="Helical" evidence="1">
    <location>
        <begin position="143"/>
        <end position="163"/>
    </location>
</feature>
<keyword evidence="1" id="KW-0812">Transmembrane</keyword>
<organism evidence="2 3">
    <name type="scientific">Symbiodinium natans</name>
    <dbReference type="NCBI Taxonomy" id="878477"/>
    <lineage>
        <taxon>Eukaryota</taxon>
        <taxon>Sar</taxon>
        <taxon>Alveolata</taxon>
        <taxon>Dinophyceae</taxon>
        <taxon>Suessiales</taxon>
        <taxon>Symbiodiniaceae</taxon>
        <taxon>Symbiodinium</taxon>
    </lineage>
</organism>
<evidence type="ECO:0000313" key="2">
    <source>
        <dbReference type="EMBL" id="CAE7455259.1"/>
    </source>
</evidence>
<evidence type="ECO:0000313" key="3">
    <source>
        <dbReference type="Proteomes" id="UP000604046"/>
    </source>
</evidence>
<feature type="transmembrane region" description="Helical" evidence="1">
    <location>
        <begin position="76"/>
        <end position="100"/>
    </location>
</feature>
<gene>
    <name evidence="2" type="ORF">SNAT2548_LOCUS25054</name>
</gene>
<feature type="transmembrane region" description="Helical" evidence="1">
    <location>
        <begin position="106"/>
        <end position="123"/>
    </location>
</feature>
<dbReference type="OrthoDB" id="419891at2759"/>
<dbReference type="InterPro" id="IPR036259">
    <property type="entry name" value="MFS_trans_sf"/>
</dbReference>
<reference evidence="2" key="1">
    <citation type="submission" date="2021-02" db="EMBL/GenBank/DDBJ databases">
        <authorList>
            <person name="Dougan E. K."/>
            <person name="Rhodes N."/>
            <person name="Thang M."/>
            <person name="Chan C."/>
        </authorList>
    </citation>
    <scope>NUCLEOTIDE SEQUENCE</scope>
</reference>
<keyword evidence="1" id="KW-1133">Transmembrane helix</keyword>
<feature type="transmembrane region" description="Helical" evidence="1">
    <location>
        <begin position="20"/>
        <end position="39"/>
    </location>
</feature>
<dbReference type="SUPFAM" id="SSF103473">
    <property type="entry name" value="MFS general substrate transporter"/>
    <property type="match status" value="1"/>
</dbReference>